<dbReference type="InterPro" id="IPR001633">
    <property type="entry name" value="EAL_dom"/>
</dbReference>
<dbReference type="AlphaFoldDB" id="A0A4R6UFR1"/>
<keyword evidence="5 6" id="KW-0472">Membrane</keyword>
<dbReference type="OrthoDB" id="9813903at2"/>
<dbReference type="InterPro" id="IPR001610">
    <property type="entry name" value="PAC"/>
</dbReference>
<dbReference type="CDD" id="cd01948">
    <property type="entry name" value="EAL"/>
    <property type="match status" value="1"/>
</dbReference>
<dbReference type="Proteomes" id="UP000295510">
    <property type="component" value="Unassembled WGS sequence"/>
</dbReference>
<dbReference type="PROSITE" id="PS50113">
    <property type="entry name" value="PAC"/>
    <property type="match status" value="1"/>
</dbReference>
<dbReference type="SUPFAM" id="SSF55785">
    <property type="entry name" value="PYP-like sensor domain (PAS domain)"/>
    <property type="match status" value="1"/>
</dbReference>
<dbReference type="InterPro" id="IPR029787">
    <property type="entry name" value="Nucleotide_cyclase"/>
</dbReference>
<dbReference type="NCBIfam" id="TIGR00229">
    <property type="entry name" value="sensory_box"/>
    <property type="match status" value="1"/>
</dbReference>
<keyword evidence="4 6" id="KW-1133">Transmembrane helix</keyword>
<evidence type="ECO:0000259" key="8">
    <source>
        <dbReference type="PROSITE" id="PS50113"/>
    </source>
</evidence>
<feature type="transmembrane region" description="Helical" evidence="6">
    <location>
        <begin position="49"/>
        <end position="75"/>
    </location>
</feature>
<name>A0A4R6UFR1_9BURK</name>
<dbReference type="SMART" id="SM00086">
    <property type="entry name" value="PAC"/>
    <property type="match status" value="1"/>
</dbReference>
<dbReference type="SMART" id="SM00267">
    <property type="entry name" value="GGDEF"/>
    <property type="match status" value="1"/>
</dbReference>
<protein>
    <submittedName>
        <fullName evidence="11">PAS domain S-box-containing protein/diguanylate cyclase (GGDEF)-like protein</fullName>
    </submittedName>
</protein>
<dbReference type="SUPFAM" id="SSF141868">
    <property type="entry name" value="EAL domain-like"/>
    <property type="match status" value="1"/>
</dbReference>
<feature type="transmembrane region" description="Helical" evidence="6">
    <location>
        <begin position="182"/>
        <end position="201"/>
    </location>
</feature>
<dbReference type="InterPro" id="IPR035919">
    <property type="entry name" value="EAL_sf"/>
</dbReference>
<dbReference type="InterPro" id="IPR043128">
    <property type="entry name" value="Rev_trsase/Diguanyl_cyclase"/>
</dbReference>
<dbReference type="Pfam" id="PF07694">
    <property type="entry name" value="5TM-5TMR_LYT"/>
    <property type="match status" value="1"/>
</dbReference>
<proteinExistence type="predicted"/>
<evidence type="ECO:0000259" key="7">
    <source>
        <dbReference type="PROSITE" id="PS50112"/>
    </source>
</evidence>
<evidence type="ECO:0000313" key="12">
    <source>
        <dbReference type="Proteomes" id="UP000295510"/>
    </source>
</evidence>
<dbReference type="GO" id="GO:0000155">
    <property type="term" value="F:phosphorelay sensor kinase activity"/>
    <property type="evidence" value="ECO:0007669"/>
    <property type="project" value="InterPro"/>
</dbReference>
<evidence type="ECO:0000256" key="3">
    <source>
        <dbReference type="ARBA" id="ARBA00022692"/>
    </source>
</evidence>
<dbReference type="SMART" id="SM00091">
    <property type="entry name" value="PAS"/>
    <property type="match status" value="1"/>
</dbReference>
<dbReference type="GO" id="GO:0071555">
    <property type="term" value="P:cell wall organization"/>
    <property type="evidence" value="ECO:0007669"/>
    <property type="project" value="InterPro"/>
</dbReference>
<dbReference type="CDD" id="cd00130">
    <property type="entry name" value="PAS"/>
    <property type="match status" value="1"/>
</dbReference>
<dbReference type="PANTHER" id="PTHR44757:SF2">
    <property type="entry name" value="BIOFILM ARCHITECTURE MAINTENANCE PROTEIN MBAA"/>
    <property type="match status" value="1"/>
</dbReference>
<reference evidence="11 12" key="1">
    <citation type="submission" date="2019-03" db="EMBL/GenBank/DDBJ databases">
        <title>Genomic Encyclopedia of Type Strains, Phase IV (KMG-IV): sequencing the most valuable type-strain genomes for metagenomic binning, comparative biology and taxonomic classification.</title>
        <authorList>
            <person name="Goeker M."/>
        </authorList>
    </citation>
    <scope>NUCLEOTIDE SEQUENCE [LARGE SCALE GENOMIC DNA]</scope>
    <source>
        <strain evidence="11 12">DSM 19605</strain>
    </source>
</reference>
<feature type="domain" description="PAC" evidence="8">
    <location>
        <begin position="302"/>
        <end position="354"/>
    </location>
</feature>
<dbReference type="RefSeq" id="WP_133596212.1">
    <property type="nucleotide sequence ID" value="NZ_SNYL01000004.1"/>
</dbReference>
<dbReference type="CDD" id="cd01949">
    <property type="entry name" value="GGDEF"/>
    <property type="match status" value="1"/>
</dbReference>
<feature type="domain" description="GGDEF" evidence="10">
    <location>
        <begin position="386"/>
        <end position="519"/>
    </location>
</feature>
<dbReference type="InterPro" id="IPR011620">
    <property type="entry name" value="Sig_transdc_His_kinase_LytS_TM"/>
</dbReference>
<dbReference type="InterPro" id="IPR035965">
    <property type="entry name" value="PAS-like_dom_sf"/>
</dbReference>
<keyword evidence="2" id="KW-1003">Cell membrane</keyword>
<sequence length="805" mass="88106">MQHEVTALIRDLGMNAGLLAMLAVAYGVATRGTLHKRREVRRARSRWLVWLGGLLFGGVGILAMMVPVTVAPGVIMDARNVVAALAGAYLPLAPAALAAVIMAIYRESLGGIGVYPALLAIGLNLLVGVVMRRIRPDFDERLGRFGGLWGWLLVLGLGSALVTQMATWTLPSDLGAQVWRQTAVPVTVMSLMAILCVGYLLDNSLYLREREVRLAQSTARLQQALAEARQAASVFTHSPATICIMKPRGEILDVNPAYCQTLGYTREELIGMQSDLLRVGAETQGDNFRLVVARAIQTEGRWQGQVQRRRKNGEVFWSDVTIEGLPDSDGVVRRWVSVGKDLTEKRRMEEAVARAAHYDQLTGLPNRRQITQRLHGWLAQAAGRPGCLAICVLDLDDFKAVVDQVGASASDDVLCAVARVLQGGADESRLVGRLGGDEFVVVIHGCAEPVEALQQLEALRVCVRGPHAVADRMLTLACSGGVTFYPADGGDADMLLRHAHLAMLLAKEQGKNRLCVHDVHREAQVQSQRDHLARIEQAIDQGEMVLYFQPKVRLADGEVIGVESLIRWRHPERGVLAPGVFLDAVQGTPLATRLDGWVLHEALRIGSRWMASGTVLPVSVNLHVSTLVRPEFLQDVQQLLAAYPALPRGYLEIELLESETLHDLSLVSYVIEELARLGVPCSIDDFGTGYSSLAYLQRLPAQIIKIDQSFVRDMLVNERDRTLVRGVISLGKAFGCTVVAEGVETDEHAAALHDMGCDILQGYGIARPMPADDILSWVAGWEMPESFVGHAIRDAFDDLVRRVRD</sequence>
<evidence type="ECO:0000256" key="1">
    <source>
        <dbReference type="ARBA" id="ARBA00004651"/>
    </source>
</evidence>
<dbReference type="InterPro" id="IPR000160">
    <property type="entry name" value="GGDEF_dom"/>
</dbReference>
<dbReference type="SMART" id="SM00052">
    <property type="entry name" value="EAL"/>
    <property type="match status" value="1"/>
</dbReference>
<gene>
    <name evidence="11" type="ORF">DFR43_104114</name>
</gene>
<organism evidence="11 12">
    <name type="scientific">Tepidicella xavieri</name>
    <dbReference type="NCBI Taxonomy" id="360241"/>
    <lineage>
        <taxon>Bacteria</taxon>
        <taxon>Pseudomonadati</taxon>
        <taxon>Pseudomonadota</taxon>
        <taxon>Betaproteobacteria</taxon>
        <taxon>Burkholderiales</taxon>
        <taxon>Tepidicella</taxon>
    </lineage>
</organism>
<dbReference type="Gene3D" id="3.30.70.270">
    <property type="match status" value="1"/>
</dbReference>
<feature type="domain" description="EAL" evidence="9">
    <location>
        <begin position="528"/>
        <end position="782"/>
    </location>
</feature>
<dbReference type="InterPro" id="IPR000700">
    <property type="entry name" value="PAS-assoc_C"/>
</dbReference>
<dbReference type="Gene3D" id="3.30.450.20">
    <property type="entry name" value="PAS domain"/>
    <property type="match status" value="1"/>
</dbReference>
<feature type="transmembrane region" description="Helical" evidence="6">
    <location>
        <begin position="12"/>
        <end position="29"/>
    </location>
</feature>
<evidence type="ECO:0000256" key="5">
    <source>
        <dbReference type="ARBA" id="ARBA00023136"/>
    </source>
</evidence>
<dbReference type="InterPro" id="IPR052155">
    <property type="entry name" value="Biofilm_reg_signaling"/>
</dbReference>
<dbReference type="Gene3D" id="3.20.20.450">
    <property type="entry name" value="EAL domain"/>
    <property type="match status" value="1"/>
</dbReference>
<evidence type="ECO:0000256" key="2">
    <source>
        <dbReference type="ARBA" id="ARBA00022475"/>
    </source>
</evidence>
<dbReference type="EMBL" id="SNYL01000004">
    <property type="protein sequence ID" value="TDQ44023.1"/>
    <property type="molecule type" value="Genomic_DNA"/>
</dbReference>
<keyword evidence="3 6" id="KW-0812">Transmembrane</keyword>
<dbReference type="PROSITE" id="PS50112">
    <property type="entry name" value="PAS"/>
    <property type="match status" value="1"/>
</dbReference>
<dbReference type="GO" id="GO:0005886">
    <property type="term" value="C:plasma membrane"/>
    <property type="evidence" value="ECO:0007669"/>
    <property type="project" value="UniProtKB-SubCell"/>
</dbReference>
<comment type="subcellular location">
    <subcellularLocation>
        <location evidence="1">Cell membrane</location>
        <topology evidence="1">Multi-pass membrane protein</topology>
    </subcellularLocation>
</comment>
<dbReference type="NCBIfam" id="TIGR00254">
    <property type="entry name" value="GGDEF"/>
    <property type="match status" value="1"/>
</dbReference>
<evidence type="ECO:0000313" key="11">
    <source>
        <dbReference type="EMBL" id="TDQ44023.1"/>
    </source>
</evidence>
<dbReference type="InterPro" id="IPR000014">
    <property type="entry name" value="PAS"/>
</dbReference>
<dbReference type="Pfam" id="PF13426">
    <property type="entry name" value="PAS_9"/>
    <property type="match status" value="1"/>
</dbReference>
<keyword evidence="12" id="KW-1185">Reference proteome</keyword>
<accession>A0A4R6UFR1</accession>
<evidence type="ECO:0000259" key="10">
    <source>
        <dbReference type="PROSITE" id="PS50887"/>
    </source>
</evidence>
<evidence type="ECO:0000256" key="4">
    <source>
        <dbReference type="ARBA" id="ARBA00022989"/>
    </source>
</evidence>
<evidence type="ECO:0000256" key="6">
    <source>
        <dbReference type="SAM" id="Phobius"/>
    </source>
</evidence>
<feature type="domain" description="PAS" evidence="7">
    <location>
        <begin position="227"/>
        <end position="299"/>
    </location>
</feature>
<dbReference type="PROSITE" id="PS50883">
    <property type="entry name" value="EAL"/>
    <property type="match status" value="1"/>
</dbReference>
<dbReference type="SUPFAM" id="SSF55073">
    <property type="entry name" value="Nucleotide cyclase"/>
    <property type="match status" value="1"/>
</dbReference>
<feature type="transmembrane region" description="Helical" evidence="6">
    <location>
        <begin position="81"/>
        <end position="105"/>
    </location>
</feature>
<feature type="transmembrane region" description="Helical" evidence="6">
    <location>
        <begin position="151"/>
        <end position="170"/>
    </location>
</feature>
<dbReference type="PANTHER" id="PTHR44757">
    <property type="entry name" value="DIGUANYLATE CYCLASE DGCP"/>
    <property type="match status" value="1"/>
</dbReference>
<comment type="caution">
    <text evidence="11">The sequence shown here is derived from an EMBL/GenBank/DDBJ whole genome shotgun (WGS) entry which is preliminary data.</text>
</comment>
<dbReference type="Pfam" id="PF00563">
    <property type="entry name" value="EAL"/>
    <property type="match status" value="1"/>
</dbReference>
<feature type="transmembrane region" description="Helical" evidence="6">
    <location>
        <begin position="112"/>
        <end position="131"/>
    </location>
</feature>
<evidence type="ECO:0000259" key="9">
    <source>
        <dbReference type="PROSITE" id="PS50883"/>
    </source>
</evidence>
<dbReference type="PROSITE" id="PS50887">
    <property type="entry name" value="GGDEF"/>
    <property type="match status" value="1"/>
</dbReference>
<dbReference type="Pfam" id="PF00990">
    <property type="entry name" value="GGDEF"/>
    <property type="match status" value="1"/>
</dbReference>